<keyword evidence="8" id="KW-0963">Cytoplasm</keyword>
<dbReference type="SUPFAM" id="SSF52374">
    <property type="entry name" value="Nucleotidylyl transferase"/>
    <property type="match status" value="1"/>
</dbReference>
<proteinExistence type="inferred from homology"/>
<dbReference type="Gene3D" id="3.40.50.620">
    <property type="entry name" value="HUPs"/>
    <property type="match status" value="1"/>
</dbReference>
<dbReference type="NCBIfam" id="TIGR00456">
    <property type="entry name" value="argS"/>
    <property type="match status" value="1"/>
</dbReference>
<evidence type="ECO:0000256" key="9">
    <source>
        <dbReference type="RuleBase" id="RU363038"/>
    </source>
</evidence>
<protein>
    <recommendedName>
        <fullName evidence="8">Arginine--tRNA ligase</fullName>
        <ecNumber evidence="8">6.1.1.19</ecNumber>
    </recommendedName>
    <alternativeName>
        <fullName evidence="8">Arginyl-tRNA synthetase</fullName>
        <shortName evidence="8">ArgRS</shortName>
    </alternativeName>
</protein>
<comment type="caution">
    <text evidence="12">The sequence shown here is derived from an EMBL/GenBank/DDBJ whole genome shotgun (WGS) entry which is preliminary data.</text>
</comment>
<dbReference type="InterPro" id="IPR008909">
    <property type="entry name" value="DALR_anticod-bd"/>
</dbReference>
<dbReference type="AlphaFoldDB" id="A0A328A544"/>
<keyword evidence="2 8" id="KW-0436">Ligase</keyword>
<dbReference type="Pfam" id="PF00750">
    <property type="entry name" value="tRNA-synt_1d"/>
    <property type="match status" value="1"/>
</dbReference>
<dbReference type="GO" id="GO:0005524">
    <property type="term" value="F:ATP binding"/>
    <property type="evidence" value="ECO:0007669"/>
    <property type="project" value="UniProtKB-UniRule"/>
</dbReference>
<evidence type="ECO:0000256" key="8">
    <source>
        <dbReference type="HAMAP-Rule" id="MF_00123"/>
    </source>
</evidence>
<dbReference type="FunFam" id="3.40.50.620:FF:000116">
    <property type="entry name" value="Arginine--tRNA ligase"/>
    <property type="match status" value="1"/>
</dbReference>
<evidence type="ECO:0000256" key="3">
    <source>
        <dbReference type="ARBA" id="ARBA00022741"/>
    </source>
</evidence>
<dbReference type="Gene3D" id="3.30.1360.70">
    <property type="entry name" value="Arginyl tRNA synthetase N-terminal domain"/>
    <property type="match status" value="1"/>
</dbReference>
<comment type="subcellular location">
    <subcellularLocation>
        <location evidence="8">Cytoplasm</location>
    </subcellularLocation>
</comment>
<sequence>MKHLLANILRKEIEVLSETEILKLIEYPKHEHQGDLSFPCFTLSKHLKKSPMIIAQEISERLNDEQIDKVEVVNGYLNVYFNKQTLGTNVIQEVLRDKENFGAQNIGQGKVITMDISSPNIAKPFSMGHLRSTVIGNAVANITEKLGFKPVRINHLGDWGTQFGKLIVAYKKWGNEADVKANPIPELFKLYVKFHDEAEHDEALNEAGRTAFLKLEQGEAEHVRLWTWFREVSLQSFNEIYARLGVSFDSYNGEAFYNDKMDAVVEKLEALNLLVEDQGAEIVKLDDMPPALIKKTNGSTLYITRDLATAIYRKETYDFSESYYFVGNEQSLHFKQLIAVLKMMGYTWAEHMEHISFGMILKDGKKMSTRKGKVIFLDEVLDEAVNMAKQNIIAKSNEIEDIDKVAEQIGIGAVIFNDLKYDRQNDIEFDLEDMLKAEGNTCLYLQYTNARIHAIIRKSGLETSHIKVNEIDDVAWDITKDLMMFEEVIFNAYVKQSPAEIAKYLLQLARHFNSYYASVRILDERAMMGNRVGLLLAVSIVIEEGLSLLGIETPRAL</sequence>
<keyword evidence="3 8" id="KW-0547">Nucleotide-binding</keyword>
<dbReference type="PANTHER" id="PTHR11956">
    <property type="entry name" value="ARGINYL-TRNA SYNTHETASE"/>
    <property type="match status" value="1"/>
</dbReference>
<dbReference type="SUPFAM" id="SSF55190">
    <property type="entry name" value="Arginyl-tRNA synthetase (ArgRS), N-terminal 'additional' domain"/>
    <property type="match status" value="1"/>
</dbReference>
<feature type="short sequence motif" description="'HIGH' region" evidence="8">
    <location>
        <begin position="119"/>
        <end position="129"/>
    </location>
</feature>
<dbReference type="GO" id="GO:0005737">
    <property type="term" value="C:cytoplasm"/>
    <property type="evidence" value="ECO:0007669"/>
    <property type="project" value="UniProtKB-SubCell"/>
</dbReference>
<dbReference type="GO" id="GO:0006420">
    <property type="term" value="P:arginyl-tRNA aminoacylation"/>
    <property type="evidence" value="ECO:0007669"/>
    <property type="project" value="UniProtKB-UniRule"/>
</dbReference>
<gene>
    <name evidence="8" type="primary">argS</name>
    <name evidence="12" type="ORF">BHX94_04295</name>
</gene>
<dbReference type="SUPFAM" id="SSF47323">
    <property type="entry name" value="Anticodon-binding domain of a subclass of class I aminoacyl-tRNA synthetases"/>
    <property type="match status" value="1"/>
</dbReference>
<dbReference type="Pfam" id="PF05746">
    <property type="entry name" value="DALR_1"/>
    <property type="match status" value="1"/>
</dbReference>
<dbReference type="PRINTS" id="PR01038">
    <property type="entry name" value="TRNASYNTHARG"/>
</dbReference>
<dbReference type="SMART" id="SM00836">
    <property type="entry name" value="DALR_1"/>
    <property type="match status" value="1"/>
</dbReference>
<evidence type="ECO:0000256" key="7">
    <source>
        <dbReference type="ARBA" id="ARBA00049339"/>
    </source>
</evidence>
<evidence type="ECO:0000256" key="5">
    <source>
        <dbReference type="ARBA" id="ARBA00022917"/>
    </source>
</evidence>
<evidence type="ECO:0000256" key="4">
    <source>
        <dbReference type="ARBA" id="ARBA00022840"/>
    </source>
</evidence>
<dbReference type="RefSeq" id="WP_111745155.1">
    <property type="nucleotide sequence ID" value="NZ_JBHSQY010000031.1"/>
</dbReference>
<comment type="subunit">
    <text evidence="8">Monomer.</text>
</comment>
<dbReference type="InterPro" id="IPR035684">
    <property type="entry name" value="ArgRS_core"/>
</dbReference>
<dbReference type="CDD" id="cd00671">
    <property type="entry name" value="ArgRS_core"/>
    <property type="match status" value="1"/>
</dbReference>
<evidence type="ECO:0000313" key="12">
    <source>
        <dbReference type="EMBL" id="RAK49641.1"/>
    </source>
</evidence>
<keyword evidence="6 8" id="KW-0030">Aminoacyl-tRNA synthetase</keyword>
<reference evidence="12 13" key="1">
    <citation type="journal article" date="2018" name="Front. Microbiol.">
        <title>Description and Comparative Genomics of Macrococcus caseolyticus subsp. hominis subsp. nov., Macrococcus goetzii sp. nov., Macrococcus epidermidis sp. nov., and Macrococcus bohemicus sp. nov., Novel Macrococci From Human Clinical Material With Virulence Potential and Suspected Uptake of Foreign DNA by Natural Transformation.</title>
        <authorList>
            <person name="Maslanova I."/>
            <person name="Wertheimer Z."/>
            <person name="Sedlacek I."/>
            <person name="Svec P."/>
            <person name="Indrakova A."/>
            <person name="Kovarovic V."/>
            <person name="Schumann P."/>
            <person name="Sproer C."/>
            <person name="Kralova S."/>
            <person name="Sedo O."/>
            <person name="Kristofova L."/>
            <person name="Vrbovska V."/>
            <person name="Fuzik T."/>
            <person name="Petras P."/>
            <person name="Zdrahal Z."/>
            <person name="Ruzickova V."/>
            <person name="Doskar J."/>
            <person name="Pantucek R."/>
        </authorList>
    </citation>
    <scope>NUCLEOTIDE SEQUENCE [LARGE SCALE GENOMIC DNA]</scope>
    <source>
        <strain evidence="12 13">03/115</strain>
    </source>
</reference>
<feature type="domain" description="Arginyl tRNA synthetase N-terminal" evidence="11">
    <location>
        <begin position="3"/>
        <end position="81"/>
    </location>
</feature>
<name>A0A328A544_9STAP</name>
<dbReference type="OrthoDB" id="9805987at2"/>
<dbReference type="SMART" id="SM01016">
    <property type="entry name" value="Arg_tRNA_synt_N"/>
    <property type="match status" value="1"/>
</dbReference>
<dbReference type="HAMAP" id="MF_00123">
    <property type="entry name" value="Arg_tRNA_synth"/>
    <property type="match status" value="1"/>
</dbReference>
<organism evidence="12 13">
    <name type="scientific">Macrococcoides bohemicum</name>
    <dbReference type="NCBI Taxonomy" id="1903056"/>
    <lineage>
        <taxon>Bacteria</taxon>
        <taxon>Bacillati</taxon>
        <taxon>Bacillota</taxon>
        <taxon>Bacilli</taxon>
        <taxon>Bacillales</taxon>
        <taxon>Staphylococcaceae</taxon>
        <taxon>Macrococcoides</taxon>
    </lineage>
</organism>
<dbReference type="Proteomes" id="UP000249579">
    <property type="component" value="Unassembled WGS sequence"/>
</dbReference>
<dbReference type="Pfam" id="PF03485">
    <property type="entry name" value="Arg_tRNA_synt_N"/>
    <property type="match status" value="1"/>
</dbReference>
<keyword evidence="4 8" id="KW-0067">ATP-binding</keyword>
<evidence type="ECO:0000256" key="2">
    <source>
        <dbReference type="ARBA" id="ARBA00022598"/>
    </source>
</evidence>
<comment type="similarity">
    <text evidence="1 8 9">Belongs to the class-I aminoacyl-tRNA synthetase family.</text>
</comment>
<accession>A0A328A544</accession>
<dbReference type="GO" id="GO:0004814">
    <property type="term" value="F:arginine-tRNA ligase activity"/>
    <property type="evidence" value="ECO:0007669"/>
    <property type="project" value="UniProtKB-UniRule"/>
</dbReference>
<evidence type="ECO:0000256" key="1">
    <source>
        <dbReference type="ARBA" id="ARBA00005594"/>
    </source>
</evidence>
<evidence type="ECO:0000313" key="13">
    <source>
        <dbReference type="Proteomes" id="UP000249579"/>
    </source>
</evidence>
<dbReference type="InterPro" id="IPR009080">
    <property type="entry name" value="tRNAsynth_Ia_anticodon-bd"/>
</dbReference>
<dbReference type="InterPro" id="IPR036695">
    <property type="entry name" value="Arg-tRNA-synth_N_sf"/>
</dbReference>
<dbReference type="InterPro" id="IPR001278">
    <property type="entry name" value="Arg-tRNA-ligase"/>
</dbReference>
<feature type="domain" description="DALR anticodon binding" evidence="10">
    <location>
        <begin position="445"/>
        <end position="557"/>
    </location>
</feature>
<dbReference type="InterPro" id="IPR005148">
    <property type="entry name" value="Arg-tRNA-synth_N"/>
</dbReference>
<dbReference type="PANTHER" id="PTHR11956:SF5">
    <property type="entry name" value="ARGININE--TRNA LIGASE, CYTOPLASMIC"/>
    <property type="match status" value="1"/>
</dbReference>
<comment type="catalytic activity">
    <reaction evidence="7 8">
        <text>tRNA(Arg) + L-arginine + ATP = L-arginyl-tRNA(Arg) + AMP + diphosphate</text>
        <dbReference type="Rhea" id="RHEA:20301"/>
        <dbReference type="Rhea" id="RHEA-COMP:9658"/>
        <dbReference type="Rhea" id="RHEA-COMP:9673"/>
        <dbReference type="ChEBI" id="CHEBI:30616"/>
        <dbReference type="ChEBI" id="CHEBI:32682"/>
        <dbReference type="ChEBI" id="CHEBI:33019"/>
        <dbReference type="ChEBI" id="CHEBI:78442"/>
        <dbReference type="ChEBI" id="CHEBI:78513"/>
        <dbReference type="ChEBI" id="CHEBI:456215"/>
        <dbReference type="EC" id="6.1.1.19"/>
    </reaction>
</comment>
<dbReference type="InterPro" id="IPR014729">
    <property type="entry name" value="Rossmann-like_a/b/a_fold"/>
</dbReference>
<dbReference type="EC" id="6.1.1.19" evidence="8"/>
<evidence type="ECO:0000256" key="6">
    <source>
        <dbReference type="ARBA" id="ARBA00023146"/>
    </source>
</evidence>
<evidence type="ECO:0000259" key="10">
    <source>
        <dbReference type="SMART" id="SM00836"/>
    </source>
</evidence>
<keyword evidence="5 8" id="KW-0648">Protein biosynthesis</keyword>
<dbReference type="EMBL" id="PZJG01000002">
    <property type="protein sequence ID" value="RAK49641.1"/>
    <property type="molecule type" value="Genomic_DNA"/>
</dbReference>
<evidence type="ECO:0000259" key="11">
    <source>
        <dbReference type="SMART" id="SM01016"/>
    </source>
</evidence>
<dbReference type="Gene3D" id="1.10.730.10">
    <property type="entry name" value="Isoleucyl-tRNA Synthetase, Domain 1"/>
    <property type="match status" value="1"/>
</dbReference>